<feature type="region of interest" description="Disordered" evidence="4">
    <location>
        <begin position="73"/>
        <end position="114"/>
    </location>
</feature>
<accession>A0AAE1GVC4</accession>
<evidence type="ECO:0000256" key="4">
    <source>
        <dbReference type="SAM" id="MobiDB-lite"/>
    </source>
</evidence>
<feature type="domain" description="DNA endonuclease activator Ctp1 C-terminal" evidence="5">
    <location>
        <begin position="235"/>
        <end position="259"/>
    </location>
</feature>
<evidence type="ECO:0000313" key="7">
    <source>
        <dbReference type="Proteomes" id="UP001219518"/>
    </source>
</evidence>
<sequence length="279" mass="31419">MDMAEHYKQKYLFYKKKCIEMETVLVRLREVLKPQEAGPQILLNSPATPVASAITSEAELRQNMSPILGGNAKRLEVSSGDSDKDLSNFEPGSNQEKPEVSNSDSDEEWSNFEPGSNKWECAQLISTAEPVPSSPLLDMNRKDFLKPASSSKSECSSKFPLTSPDNSKYSEDHPLARLRKIRHSNESRRMTNNSVWNKARQAVSSKIRGVKRRQLPGWDCDKCSQYYAAAGLVQANINCVSRHRSSHKRLPSPKGYWSLSLDEQCKKDLPSDNEENPTI</sequence>
<keyword evidence="3" id="KW-0539">Nucleus</keyword>
<dbReference type="Pfam" id="PF08573">
    <property type="entry name" value="SAE2"/>
    <property type="match status" value="1"/>
</dbReference>
<protein>
    <submittedName>
        <fullName evidence="6">DNA endonuclease ctp1</fullName>
    </submittedName>
</protein>
<feature type="region of interest" description="Disordered" evidence="4">
    <location>
        <begin position="146"/>
        <end position="171"/>
    </location>
</feature>
<proteinExistence type="predicted"/>
<keyword evidence="6" id="KW-0255">Endonuclease</keyword>
<evidence type="ECO:0000256" key="3">
    <source>
        <dbReference type="ARBA" id="ARBA00023242"/>
    </source>
</evidence>
<keyword evidence="2" id="KW-0227">DNA damage</keyword>
<dbReference type="Proteomes" id="UP001219518">
    <property type="component" value="Unassembled WGS sequence"/>
</dbReference>
<organism evidence="6 7">
    <name type="scientific">Frankliniella fusca</name>
    <dbReference type="NCBI Taxonomy" id="407009"/>
    <lineage>
        <taxon>Eukaryota</taxon>
        <taxon>Metazoa</taxon>
        <taxon>Ecdysozoa</taxon>
        <taxon>Arthropoda</taxon>
        <taxon>Hexapoda</taxon>
        <taxon>Insecta</taxon>
        <taxon>Pterygota</taxon>
        <taxon>Neoptera</taxon>
        <taxon>Paraneoptera</taxon>
        <taxon>Thysanoptera</taxon>
        <taxon>Terebrantia</taxon>
        <taxon>Thripoidea</taxon>
        <taxon>Thripidae</taxon>
        <taxon>Frankliniella</taxon>
    </lineage>
</organism>
<dbReference type="EMBL" id="JAHWGI010000137">
    <property type="protein sequence ID" value="KAK3910016.1"/>
    <property type="molecule type" value="Genomic_DNA"/>
</dbReference>
<dbReference type="GO" id="GO:0004519">
    <property type="term" value="F:endonuclease activity"/>
    <property type="evidence" value="ECO:0007669"/>
    <property type="project" value="UniProtKB-KW"/>
</dbReference>
<keyword evidence="6" id="KW-0540">Nuclease</keyword>
<evidence type="ECO:0000259" key="5">
    <source>
        <dbReference type="Pfam" id="PF08573"/>
    </source>
</evidence>
<reference evidence="6" key="2">
    <citation type="journal article" date="2023" name="BMC Genomics">
        <title>Pest status, molecular evolution, and epigenetic factors derived from the genome assembly of Frankliniella fusca, a thysanopteran phytovirus vector.</title>
        <authorList>
            <person name="Catto M.A."/>
            <person name="Labadie P.E."/>
            <person name="Jacobson A.L."/>
            <person name="Kennedy G.G."/>
            <person name="Srinivasan R."/>
            <person name="Hunt B.G."/>
        </authorList>
    </citation>
    <scope>NUCLEOTIDE SEQUENCE</scope>
    <source>
        <strain evidence="6">PL_HMW_Pooled</strain>
    </source>
</reference>
<evidence type="ECO:0000256" key="2">
    <source>
        <dbReference type="ARBA" id="ARBA00022763"/>
    </source>
</evidence>
<evidence type="ECO:0000256" key="1">
    <source>
        <dbReference type="ARBA" id="ARBA00004123"/>
    </source>
</evidence>
<comment type="caution">
    <text evidence="6">The sequence shown here is derived from an EMBL/GenBank/DDBJ whole genome shotgun (WGS) entry which is preliminary data.</text>
</comment>
<feature type="compositionally biased region" description="Low complexity" evidence="4">
    <location>
        <begin position="149"/>
        <end position="158"/>
    </location>
</feature>
<dbReference type="InterPro" id="IPR013882">
    <property type="entry name" value="Ctp1_C"/>
</dbReference>
<dbReference type="GO" id="GO:0006281">
    <property type="term" value="P:DNA repair"/>
    <property type="evidence" value="ECO:0007669"/>
    <property type="project" value="InterPro"/>
</dbReference>
<feature type="compositionally biased region" description="Polar residues" evidence="4">
    <location>
        <begin position="90"/>
        <end position="103"/>
    </location>
</feature>
<gene>
    <name evidence="6" type="ORF">KUF71_020025</name>
</gene>
<dbReference type="AlphaFoldDB" id="A0AAE1GVC4"/>
<name>A0AAE1GVC4_9NEOP</name>
<feature type="compositionally biased region" description="Basic and acidic residues" evidence="4">
    <location>
        <begin position="73"/>
        <end position="87"/>
    </location>
</feature>
<comment type="subcellular location">
    <subcellularLocation>
        <location evidence="1">Nucleus</location>
    </subcellularLocation>
</comment>
<reference evidence="6" key="1">
    <citation type="submission" date="2021-07" db="EMBL/GenBank/DDBJ databases">
        <authorList>
            <person name="Catto M.A."/>
            <person name="Jacobson A."/>
            <person name="Kennedy G."/>
            <person name="Labadie P."/>
            <person name="Hunt B.G."/>
            <person name="Srinivasan R."/>
        </authorList>
    </citation>
    <scope>NUCLEOTIDE SEQUENCE</scope>
    <source>
        <strain evidence="6">PL_HMW_Pooled</strain>
        <tissue evidence="6">Head</tissue>
    </source>
</reference>
<dbReference type="GO" id="GO:0005634">
    <property type="term" value="C:nucleus"/>
    <property type="evidence" value="ECO:0007669"/>
    <property type="project" value="UniProtKB-SubCell"/>
</dbReference>
<keyword evidence="6" id="KW-0378">Hydrolase</keyword>
<evidence type="ECO:0000313" key="6">
    <source>
        <dbReference type="EMBL" id="KAK3910016.1"/>
    </source>
</evidence>
<keyword evidence="7" id="KW-1185">Reference proteome</keyword>